<proteinExistence type="predicted"/>
<dbReference type="EMBL" id="BSSQ01000019">
    <property type="protein sequence ID" value="GLX70629.1"/>
    <property type="molecule type" value="Genomic_DNA"/>
</dbReference>
<keyword evidence="6" id="KW-1185">Reference proteome</keyword>
<dbReference type="InterPro" id="IPR037923">
    <property type="entry name" value="HTH-like"/>
</dbReference>
<comment type="caution">
    <text evidence="5">The sequence shown here is derived from an EMBL/GenBank/DDBJ whole genome shotgun (WGS) entry which is preliminary data.</text>
</comment>
<accession>A0ABQ6GI55</accession>
<evidence type="ECO:0000256" key="1">
    <source>
        <dbReference type="ARBA" id="ARBA00023015"/>
    </source>
</evidence>
<dbReference type="InterPro" id="IPR018060">
    <property type="entry name" value="HTH_AraC"/>
</dbReference>
<dbReference type="Gene3D" id="2.60.120.10">
    <property type="entry name" value="Jelly Rolls"/>
    <property type="match status" value="1"/>
</dbReference>
<feature type="domain" description="HTH araC/xylS-type" evidence="4">
    <location>
        <begin position="193"/>
        <end position="291"/>
    </location>
</feature>
<dbReference type="InterPro" id="IPR014710">
    <property type="entry name" value="RmlC-like_jellyroll"/>
</dbReference>
<dbReference type="SMART" id="SM00342">
    <property type="entry name" value="HTH_ARAC"/>
    <property type="match status" value="1"/>
</dbReference>
<keyword evidence="3" id="KW-0804">Transcription</keyword>
<evidence type="ECO:0000256" key="3">
    <source>
        <dbReference type="ARBA" id="ARBA00023163"/>
    </source>
</evidence>
<dbReference type="PANTHER" id="PTHR46796">
    <property type="entry name" value="HTH-TYPE TRANSCRIPTIONAL ACTIVATOR RHAS-RELATED"/>
    <property type="match status" value="1"/>
</dbReference>
<dbReference type="Gene3D" id="1.10.10.60">
    <property type="entry name" value="Homeodomain-like"/>
    <property type="match status" value="2"/>
</dbReference>
<organism evidence="5 6">
    <name type="scientific">Paenibacillus glycanilyticus</name>
    <dbReference type="NCBI Taxonomy" id="126569"/>
    <lineage>
        <taxon>Bacteria</taxon>
        <taxon>Bacillati</taxon>
        <taxon>Bacillota</taxon>
        <taxon>Bacilli</taxon>
        <taxon>Bacillales</taxon>
        <taxon>Paenibacillaceae</taxon>
        <taxon>Paenibacillus</taxon>
    </lineage>
</organism>
<dbReference type="Proteomes" id="UP001157114">
    <property type="component" value="Unassembled WGS sequence"/>
</dbReference>
<dbReference type="InterPro" id="IPR013096">
    <property type="entry name" value="Cupin_2"/>
</dbReference>
<dbReference type="InterPro" id="IPR009057">
    <property type="entry name" value="Homeodomain-like_sf"/>
</dbReference>
<dbReference type="Pfam" id="PF12833">
    <property type="entry name" value="HTH_18"/>
    <property type="match status" value="1"/>
</dbReference>
<evidence type="ECO:0000259" key="4">
    <source>
        <dbReference type="PROSITE" id="PS01124"/>
    </source>
</evidence>
<dbReference type="RefSeq" id="WP_284241401.1">
    <property type="nucleotide sequence ID" value="NZ_BSSQ01000019.1"/>
</dbReference>
<name>A0ABQ6GI55_9BACL</name>
<evidence type="ECO:0000313" key="6">
    <source>
        <dbReference type="Proteomes" id="UP001157114"/>
    </source>
</evidence>
<protein>
    <recommendedName>
        <fullName evidence="4">HTH araC/xylS-type domain-containing protein</fullName>
    </recommendedName>
</protein>
<reference evidence="5 6" key="1">
    <citation type="submission" date="2023-03" db="EMBL/GenBank/DDBJ databases">
        <title>Draft genome sequence of the bacteria which degrade cell wall of Tricholomamatutake.</title>
        <authorList>
            <person name="Konishi Y."/>
            <person name="Fukuta Y."/>
            <person name="Shirasaka N."/>
        </authorList>
    </citation>
    <scope>NUCLEOTIDE SEQUENCE [LARGE SCALE GENOMIC DNA]</scope>
    <source>
        <strain evidence="6">mu1</strain>
    </source>
</reference>
<keyword evidence="1" id="KW-0805">Transcription regulation</keyword>
<evidence type="ECO:0000256" key="2">
    <source>
        <dbReference type="ARBA" id="ARBA00023125"/>
    </source>
</evidence>
<dbReference type="SUPFAM" id="SSF46689">
    <property type="entry name" value="Homeodomain-like"/>
    <property type="match status" value="2"/>
</dbReference>
<keyword evidence="2" id="KW-0238">DNA-binding</keyword>
<dbReference type="PANTHER" id="PTHR46796:SF7">
    <property type="entry name" value="ARAC FAMILY TRANSCRIPTIONAL REGULATOR"/>
    <property type="match status" value="1"/>
</dbReference>
<dbReference type="Pfam" id="PF07883">
    <property type="entry name" value="Cupin_2"/>
    <property type="match status" value="1"/>
</dbReference>
<dbReference type="InterPro" id="IPR050204">
    <property type="entry name" value="AraC_XylS_family_regulators"/>
</dbReference>
<gene>
    <name evidence="5" type="ORF">MU1_49750</name>
</gene>
<dbReference type="PROSITE" id="PS01124">
    <property type="entry name" value="HTH_ARAC_FAMILY_2"/>
    <property type="match status" value="1"/>
</dbReference>
<dbReference type="SUPFAM" id="SSF51215">
    <property type="entry name" value="Regulatory protein AraC"/>
    <property type="match status" value="1"/>
</dbReference>
<evidence type="ECO:0000313" key="5">
    <source>
        <dbReference type="EMBL" id="GLX70629.1"/>
    </source>
</evidence>
<sequence length="297" mass="34697">MAVHNSRTNRWEYDTQKLDQSGSLQVPELIMLGYDHFTEAMPLSHHEHDGAYEFVLTDSGKVTWEVDGQLFETRAGELFHTRPNEPHRARMDFMEPCSIWWLIVRNPSSCTSWLGLSEDELREMMDKLNHLPRIVRTNTRMKISFDKLRHALETEEQPWLKLKVRHYMLDLILLMTEPSPEPQIPEDLHDAMLKAVENIRMQPEKHWVNKEIAASVGVSESHFYRLFRQTFGQSPSSFVERTRVEYAAQLLSHSPISITRLAADLEFKSSQHFSTVFKKVTGVTPSHWRTAQRKSIE</sequence>